<evidence type="ECO:0000256" key="1">
    <source>
        <dbReference type="ARBA" id="ARBA00004127"/>
    </source>
</evidence>
<keyword evidence="9" id="KW-1185">Reference proteome</keyword>
<feature type="transmembrane region" description="Helical" evidence="6">
    <location>
        <begin position="427"/>
        <end position="448"/>
    </location>
</feature>
<keyword evidence="4 6" id="KW-1133">Transmembrane helix</keyword>
<dbReference type="InterPro" id="IPR026749">
    <property type="entry name" value="Tmem135"/>
</dbReference>
<evidence type="ECO:0000313" key="9">
    <source>
        <dbReference type="Proteomes" id="UP000663879"/>
    </source>
</evidence>
<evidence type="ECO:0000256" key="5">
    <source>
        <dbReference type="ARBA" id="ARBA00023136"/>
    </source>
</evidence>
<accession>A0A813N5N6</accession>
<feature type="transmembrane region" description="Helical" evidence="6">
    <location>
        <begin position="356"/>
        <end position="375"/>
    </location>
</feature>
<keyword evidence="5 6" id="KW-0472">Membrane</keyword>
<comment type="caution">
    <text evidence="8">The sequence shown here is derived from an EMBL/GenBank/DDBJ whole genome shotgun (WGS) entry which is preliminary data.</text>
</comment>
<feature type="transmembrane region" description="Helical" evidence="6">
    <location>
        <begin position="382"/>
        <end position="407"/>
    </location>
</feature>
<dbReference type="EMBL" id="CAJNOC010000247">
    <property type="protein sequence ID" value="CAF0732927.1"/>
    <property type="molecule type" value="Genomic_DNA"/>
</dbReference>
<keyword evidence="3 6" id="KW-0812">Transmembrane</keyword>
<proteinExistence type="inferred from homology"/>
<comment type="similarity">
    <text evidence="2">Belongs to the TMEM135 family.</text>
</comment>
<dbReference type="PANTHER" id="PTHR12459">
    <property type="entry name" value="TRANSMEMBRANE PROTEIN 135-RELATED"/>
    <property type="match status" value="1"/>
</dbReference>
<comment type="subcellular location">
    <subcellularLocation>
        <location evidence="1">Endomembrane system</location>
        <topology evidence="1">Multi-pass membrane protein</topology>
    </subcellularLocation>
</comment>
<feature type="transmembrane region" description="Helical" evidence="6">
    <location>
        <begin position="153"/>
        <end position="173"/>
    </location>
</feature>
<dbReference type="Proteomes" id="UP000663879">
    <property type="component" value="Unassembled WGS sequence"/>
</dbReference>
<dbReference type="InterPro" id="IPR031926">
    <property type="entry name" value="TMEM135_N"/>
</dbReference>
<dbReference type="Pfam" id="PF15982">
    <property type="entry name" value="TMEM135_C_rich"/>
    <property type="match status" value="1"/>
</dbReference>
<evidence type="ECO:0000256" key="6">
    <source>
        <dbReference type="SAM" id="Phobius"/>
    </source>
</evidence>
<dbReference type="PANTHER" id="PTHR12459:SF15">
    <property type="entry name" value="TRANSMEMBRANE PROTEIN 135"/>
    <property type="match status" value="1"/>
</dbReference>
<organism evidence="8 9">
    <name type="scientific">Brachionus calyciflorus</name>
    <dbReference type="NCBI Taxonomy" id="104777"/>
    <lineage>
        <taxon>Eukaryota</taxon>
        <taxon>Metazoa</taxon>
        <taxon>Spiralia</taxon>
        <taxon>Gnathifera</taxon>
        <taxon>Rotifera</taxon>
        <taxon>Eurotatoria</taxon>
        <taxon>Monogononta</taxon>
        <taxon>Pseudotrocha</taxon>
        <taxon>Ploima</taxon>
        <taxon>Brachionidae</taxon>
        <taxon>Brachionus</taxon>
    </lineage>
</organism>
<feature type="transmembrane region" description="Helical" evidence="6">
    <location>
        <begin position="129"/>
        <end position="146"/>
    </location>
</feature>
<evidence type="ECO:0000256" key="3">
    <source>
        <dbReference type="ARBA" id="ARBA00022692"/>
    </source>
</evidence>
<gene>
    <name evidence="8" type="ORF">OXX778_LOCUS2955</name>
</gene>
<evidence type="ECO:0000259" key="7">
    <source>
        <dbReference type="Pfam" id="PF15982"/>
    </source>
</evidence>
<name>A0A813N5N6_9BILA</name>
<sequence length="490" mass="56518">MDCHKINPKIESLNLFRNLFELKKHSLGPFLAVKNSGTEHLACQLIAHDWSEKCIDSASLLFIGSFKKSLRVYASLYLVSALLRGKSIQYLLTKLPFEAIRSSLFLGMNCFNFLLFFCLSRKFFGGISYWGSLLFNLPACFLSIIIERKQRRGLLALYLTNLAVETGFNMLVSRGKLTRVPNGEVLLFALATSAYSLLFKMKALDGSFSNLIKILVGASELPDTKKIDRKSRVVKYYGLMTVILNNAITQFNEMFLQHHNRHNRWHNALIDGFRNFEHRIERKLDSLSKCNKYRHEKCHHRYNCLIYSILGFLQRFLAGYGLQAVIKLFGSIGIILKKPNVILKILKNKENFQLGMFLGSFVFIFRGLSCLLRWLTNSHDKLHGLIAGFFAGWSMIFYKSSSIALYLNFKLFEILWMLGVKNNKLPLIRSFDSILYTISTAFVLWVALYEPHNIRKAYWRFLVKISDNKFAQVNRHILDVFGLKSSSIDK</sequence>
<dbReference type="GO" id="GO:0012505">
    <property type="term" value="C:endomembrane system"/>
    <property type="evidence" value="ECO:0007669"/>
    <property type="project" value="UniProtKB-SubCell"/>
</dbReference>
<dbReference type="AlphaFoldDB" id="A0A813N5N6"/>
<feature type="domain" description="Transmembrane protein 135 N-terminal" evidence="7">
    <location>
        <begin position="42"/>
        <end position="172"/>
    </location>
</feature>
<evidence type="ECO:0000256" key="4">
    <source>
        <dbReference type="ARBA" id="ARBA00022989"/>
    </source>
</evidence>
<evidence type="ECO:0000313" key="8">
    <source>
        <dbReference type="EMBL" id="CAF0732927.1"/>
    </source>
</evidence>
<evidence type="ECO:0000256" key="2">
    <source>
        <dbReference type="ARBA" id="ARBA00008924"/>
    </source>
</evidence>
<dbReference type="OrthoDB" id="291792at2759"/>
<feature type="transmembrane region" description="Helical" evidence="6">
    <location>
        <begin position="185"/>
        <end position="203"/>
    </location>
</feature>
<protein>
    <recommendedName>
        <fullName evidence="7">Transmembrane protein 135 N-terminal domain-containing protein</fullName>
    </recommendedName>
</protein>
<reference evidence="8" key="1">
    <citation type="submission" date="2021-02" db="EMBL/GenBank/DDBJ databases">
        <authorList>
            <person name="Nowell W R."/>
        </authorList>
    </citation>
    <scope>NUCLEOTIDE SEQUENCE</scope>
    <source>
        <strain evidence="8">Ploen Becks lab</strain>
    </source>
</reference>